<dbReference type="AlphaFoldDB" id="A0A2P2Q841"/>
<reference evidence="1" key="1">
    <citation type="submission" date="2018-02" db="EMBL/GenBank/DDBJ databases">
        <title>Rhizophora mucronata_Transcriptome.</title>
        <authorList>
            <person name="Meera S.P."/>
            <person name="Sreeshan A."/>
            <person name="Augustine A."/>
        </authorList>
    </citation>
    <scope>NUCLEOTIDE SEQUENCE</scope>
    <source>
        <tissue evidence="1">Leaf</tissue>
    </source>
</reference>
<sequence>MLRFASPYPLHVLGINKNRKENLRVHLDLEWPS</sequence>
<protein>
    <submittedName>
        <fullName evidence="1">Uncharacterized protein</fullName>
    </submittedName>
</protein>
<evidence type="ECO:0000313" key="1">
    <source>
        <dbReference type="EMBL" id="MBX63146.1"/>
    </source>
</evidence>
<dbReference type="EMBL" id="GGEC01082662">
    <property type="protein sequence ID" value="MBX63146.1"/>
    <property type="molecule type" value="Transcribed_RNA"/>
</dbReference>
<proteinExistence type="predicted"/>
<organism evidence="1">
    <name type="scientific">Rhizophora mucronata</name>
    <name type="common">Asiatic mangrove</name>
    <dbReference type="NCBI Taxonomy" id="61149"/>
    <lineage>
        <taxon>Eukaryota</taxon>
        <taxon>Viridiplantae</taxon>
        <taxon>Streptophyta</taxon>
        <taxon>Embryophyta</taxon>
        <taxon>Tracheophyta</taxon>
        <taxon>Spermatophyta</taxon>
        <taxon>Magnoliopsida</taxon>
        <taxon>eudicotyledons</taxon>
        <taxon>Gunneridae</taxon>
        <taxon>Pentapetalae</taxon>
        <taxon>rosids</taxon>
        <taxon>fabids</taxon>
        <taxon>Malpighiales</taxon>
        <taxon>Rhizophoraceae</taxon>
        <taxon>Rhizophora</taxon>
    </lineage>
</organism>
<accession>A0A2P2Q841</accession>
<name>A0A2P2Q841_RHIMU</name>